<dbReference type="InterPro" id="IPR047928">
    <property type="entry name" value="Perm_prefix_1"/>
</dbReference>
<dbReference type="EMBL" id="JABEZU010000002">
    <property type="protein sequence ID" value="NOV97183.1"/>
    <property type="molecule type" value="Genomic_DNA"/>
</dbReference>
<evidence type="ECO:0000256" key="1">
    <source>
        <dbReference type="SAM" id="Phobius"/>
    </source>
</evidence>
<protein>
    <submittedName>
        <fullName evidence="2">Uncharacterized protein</fullName>
    </submittedName>
</protein>
<feature type="transmembrane region" description="Helical" evidence="1">
    <location>
        <begin position="253"/>
        <end position="272"/>
    </location>
</feature>
<comment type="caution">
    <text evidence="2">The sequence shown here is derived from an EMBL/GenBank/DDBJ whole genome shotgun (WGS) entry which is preliminary data.</text>
</comment>
<accession>A0ABX2A6F4</accession>
<feature type="transmembrane region" description="Helical" evidence="1">
    <location>
        <begin position="173"/>
        <end position="192"/>
    </location>
</feature>
<keyword evidence="1" id="KW-1133">Transmembrane helix</keyword>
<feature type="transmembrane region" description="Helical" evidence="1">
    <location>
        <begin position="198"/>
        <end position="220"/>
    </location>
</feature>
<dbReference type="RefSeq" id="WP_171783424.1">
    <property type="nucleotide sequence ID" value="NZ_BAAAML010000014.1"/>
</dbReference>
<evidence type="ECO:0000313" key="2">
    <source>
        <dbReference type="EMBL" id="NOV97183.1"/>
    </source>
</evidence>
<name>A0ABX2A6F4_9MICO</name>
<keyword evidence="1" id="KW-0812">Transmembrane</keyword>
<reference evidence="2 3" key="1">
    <citation type="submission" date="2020-05" db="EMBL/GenBank/DDBJ databases">
        <title>Genomic Encyclopedia of Type Strains, Phase III (KMG-III): the genomes of soil and plant-associated and newly described type strains.</title>
        <authorList>
            <person name="Whitman W."/>
        </authorList>
    </citation>
    <scope>NUCLEOTIDE SEQUENCE [LARGE SCALE GENOMIC DNA]</scope>
    <source>
        <strain evidence="2 3">KCTC 19046</strain>
    </source>
</reference>
<sequence>MTAVHRLLDDAFAGVELTAEVQDLKEEIRTNLVARAAEIEAAGTAPSEAARRAVDELGELHAVIADAAGTMEPDAPTGSRSSPVAYTSTAQAVLANRVRPRPAFVVSLVIAAAGTAALLVLIVLGLSGVLAAPVGGLAGWVLGAGLGTGWIVGSSLAQETTTRHPAPAPRAAGYGLAAGLVVVGLGFVGVAVTSGQLWLTVLAAPSVVAGAALFAGLGATQTNRRKAWFREVVSAHGTVGDRFDRDPQAAARFGILTVVIWVAAFVAFVVGGSTLGWAWAWLALVVGWIGFMLLLVRMLFGGHER</sequence>
<dbReference type="NCBIfam" id="NF038403">
    <property type="entry name" value="perm_prefix_1"/>
    <property type="match status" value="1"/>
</dbReference>
<feature type="transmembrane region" description="Helical" evidence="1">
    <location>
        <begin position="278"/>
        <end position="300"/>
    </location>
</feature>
<dbReference type="Proteomes" id="UP000757540">
    <property type="component" value="Unassembled WGS sequence"/>
</dbReference>
<proteinExistence type="predicted"/>
<evidence type="ECO:0000313" key="3">
    <source>
        <dbReference type="Proteomes" id="UP000757540"/>
    </source>
</evidence>
<organism evidence="2 3">
    <name type="scientific">Isoptericola halotolerans</name>
    <dbReference type="NCBI Taxonomy" id="300560"/>
    <lineage>
        <taxon>Bacteria</taxon>
        <taxon>Bacillati</taxon>
        <taxon>Actinomycetota</taxon>
        <taxon>Actinomycetes</taxon>
        <taxon>Micrococcales</taxon>
        <taxon>Promicromonosporaceae</taxon>
        <taxon>Isoptericola</taxon>
    </lineage>
</organism>
<keyword evidence="3" id="KW-1185">Reference proteome</keyword>
<feature type="transmembrane region" description="Helical" evidence="1">
    <location>
        <begin position="130"/>
        <end position="152"/>
    </location>
</feature>
<keyword evidence="1" id="KW-0472">Membrane</keyword>
<gene>
    <name evidence="2" type="ORF">HDG69_001758</name>
</gene>
<feature type="transmembrane region" description="Helical" evidence="1">
    <location>
        <begin position="103"/>
        <end position="124"/>
    </location>
</feature>